<evidence type="ECO:0000256" key="7">
    <source>
        <dbReference type="ARBA" id="ARBA00023136"/>
    </source>
</evidence>
<comment type="similarity">
    <text evidence="2 8">Belongs to the 4-toluene sulfonate uptake permease (TSUP) (TC 2.A.102) family.</text>
</comment>
<keyword evidence="6 8" id="KW-1133">Transmembrane helix</keyword>
<evidence type="ECO:0000256" key="5">
    <source>
        <dbReference type="ARBA" id="ARBA00022692"/>
    </source>
</evidence>
<feature type="transmembrane region" description="Helical" evidence="8">
    <location>
        <begin position="76"/>
        <end position="96"/>
    </location>
</feature>
<protein>
    <recommendedName>
        <fullName evidence="8">Probable membrane transporter protein</fullName>
    </recommendedName>
</protein>
<dbReference type="RefSeq" id="WP_192557696.1">
    <property type="nucleotide sequence ID" value="NZ_JACZZA010000018.1"/>
</dbReference>
<feature type="transmembrane region" description="Helical" evidence="8">
    <location>
        <begin position="182"/>
        <end position="199"/>
    </location>
</feature>
<feature type="transmembrane region" description="Helical" evidence="8">
    <location>
        <begin position="44"/>
        <end position="64"/>
    </location>
</feature>
<evidence type="ECO:0000256" key="8">
    <source>
        <dbReference type="RuleBase" id="RU363041"/>
    </source>
</evidence>
<organism evidence="9 10">
    <name type="scientific">Dyella acidiphila</name>
    <dbReference type="NCBI Taxonomy" id="2775866"/>
    <lineage>
        <taxon>Bacteria</taxon>
        <taxon>Pseudomonadati</taxon>
        <taxon>Pseudomonadota</taxon>
        <taxon>Gammaproteobacteria</taxon>
        <taxon>Lysobacterales</taxon>
        <taxon>Rhodanobacteraceae</taxon>
        <taxon>Dyella</taxon>
    </lineage>
</organism>
<keyword evidence="3" id="KW-0813">Transport</keyword>
<dbReference type="PANTHER" id="PTHR30269">
    <property type="entry name" value="TRANSMEMBRANE PROTEIN YFCA"/>
    <property type="match status" value="1"/>
</dbReference>
<comment type="subcellular location">
    <subcellularLocation>
        <location evidence="1 8">Cell membrane</location>
        <topology evidence="1 8">Multi-pass membrane protein</topology>
    </subcellularLocation>
</comment>
<keyword evidence="4 8" id="KW-1003">Cell membrane</keyword>
<dbReference type="Proteomes" id="UP000651010">
    <property type="component" value="Unassembled WGS sequence"/>
</dbReference>
<evidence type="ECO:0000256" key="2">
    <source>
        <dbReference type="ARBA" id="ARBA00009142"/>
    </source>
</evidence>
<feature type="transmembrane region" description="Helical" evidence="8">
    <location>
        <begin position="232"/>
        <end position="251"/>
    </location>
</feature>
<keyword evidence="10" id="KW-1185">Reference proteome</keyword>
<gene>
    <name evidence="9" type="ORF">IGX34_20890</name>
</gene>
<evidence type="ECO:0000256" key="1">
    <source>
        <dbReference type="ARBA" id="ARBA00004651"/>
    </source>
</evidence>
<evidence type="ECO:0000313" key="9">
    <source>
        <dbReference type="EMBL" id="MBE1162847.1"/>
    </source>
</evidence>
<reference evidence="9 10" key="1">
    <citation type="submission" date="2020-09" db="EMBL/GenBank/DDBJ databases">
        <title>Dyella sp. 7MK23 isolated from forest soil.</title>
        <authorList>
            <person name="Fu J."/>
        </authorList>
    </citation>
    <scope>NUCLEOTIDE SEQUENCE [LARGE SCALE GENOMIC DNA]</scope>
    <source>
        <strain evidence="9 10">7MK23</strain>
    </source>
</reference>
<evidence type="ECO:0000313" key="10">
    <source>
        <dbReference type="Proteomes" id="UP000651010"/>
    </source>
</evidence>
<evidence type="ECO:0000256" key="6">
    <source>
        <dbReference type="ARBA" id="ARBA00022989"/>
    </source>
</evidence>
<dbReference type="EMBL" id="JACZZA010000018">
    <property type="protein sequence ID" value="MBE1162847.1"/>
    <property type="molecule type" value="Genomic_DNA"/>
</dbReference>
<feature type="transmembrane region" description="Helical" evidence="8">
    <location>
        <begin position="205"/>
        <end position="225"/>
    </location>
</feature>
<keyword evidence="7 8" id="KW-0472">Membrane</keyword>
<dbReference type="Pfam" id="PF01925">
    <property type="entry name" value="TauE"/>
    <property type="match status" value="1"/>
</dbReference>
<proteinExistence type="inferred from homology"/>
<comment type="caution">
    <text evidence="9">The sequence shown here is derived from an EMBL/GenBank/DDBJ whole genome shotgun (WGS) entry which is preliminary data.</text>
</comment>
<evidence type="ECO:0000256" key="4">
    <source>
        <dbReference type="ARBA" id="ARBA00022475"/>
    </source>
</evidence>
<dbReference type="InterPro" id="IPR002781">
    <property type="entry name" value="TM_pro_TauE-like"/>
</dbReference>
<dbReference type="PANTHER" id="PTHR30269:SF0">
    <property type="entry name" value="MEMBRANE TRANSPORTER PROTEIN YFCA-RELATED"/>
    <property type="match status" value="1"/>
</dbReference>
<evidence type="ECO:0000256" key="3">
    <source>
        <dbReference type="ARBA" id="ARBA00022448"/>
    </source>
</evidence>
<feature type="transmembrane region" description="Helical" evidence="8">
    <location>
        <begin position="102"/>
        <end position="122"/>
    </location>
</feature>
<dbReference type="InterPro" id="IPR052017">
    <property type="entry name" value="TSUP"/>
</dbReference>
<name>A0ABR9GFN9_9GAMM</name>
<keyword evidence="5 8" id="KW-0812">Transmembrane</keyword>
<accession>A0ABR9GFN9</accession>
<sequence length="252" mass="25758">MHPNESWLLLMLASLVAGVQNALAGGGSFLTFPALLFAGLDPRLANIASTIALFPGQVTTGLAGRADVAGAEGLSFRMLFGISLVGGALGAVLLLVTPVSVFTRLVPFLVLFATVVFAWGSFFRKPAAHGAKPALGRHAAMLVQFCIAIYGGYFGGGIGILMLAALTAAGLGVRVAGATKNVLAAVMNASAVAIFLVQARTLPWPLIGCVAIPAIVGGQLGAHLLHRVNEKVLRIAIVAIGVALTVGLFLLK</sequence>